<protein>
    <submittedName>
        <fullName evidence="3">MOSC domain-containing protein</fullName>
    </submittedName>
</protein>
<feature type="region of interest" description="Disordered" evidence="1">
    <location>
        <begin position="20"/>
        <end position="55"/>
    </location>
</feature>
<evidence type="ECO:0000313" key="3">
    <source>
        <dbReference type="EMBL" id="MFB9378903.1"/>
    </source>
</evidence>
<feature type="domain" description="MOSC" evidence="2">
    <location>
        <begin position="33"/>
        <end position="178"/>
    </location>
</feature>
<reference evidence="3 4" key="1">
    <citation type="submission" date="2024-09" db="EMBL/GenBank/DDBJ databases">
        <authorList>
            <person name="Sun Q."/>
            <person name="Mori K."/>
        </authorList>
    </citation>
    <scope>NUCLEOTIDE SEQUENCE [LARGE SCALE GENOMIC DNA]</scope>
    <source>
        <strain evidence="3 4">TISTR 1856</strain>
    </source>
</reference>
<dbReference type="InterPro" id="IPR052353">
    <property type="entry name" value="Benzoxazolinone_Detox_Enz"/>
</dbReference>
<keyword evidence="4" id="KW-1185">Reference proteome</keyword>
<sequence length="225" mass="23367">MASVLSVNLAVERPIAAKQGTSGIDKRPTAEAVRVRAPGPKGRGGSGLVGDHISDTANHGGDDQAVYAYAREDLDGWARELGRELTNGNFGENLTTLGVDVSGAVVGEVWTLRSPGPTGVDDEVVLQVSCPRIPCGTFAVFLGEKRWVPRFSAARTPGAYLRVLSGGTLRAGADIEVGPPPAHGVSIATAFAALTTEPGLLPRLAEVEELPAADLADIRAALARR</sequence>
<dbReference type="InterPro" id="IPR011037">
    <property type="entry name" value="Pyrv_Knase-like_insert_dom_sf"/>
</dbReference>
<dbReference type="Pfam" id="PF03473">
    <property type="entry name" value="MOSC"/>
    <property type="match status" value="1"/>
</dbReference>
<dbReference type="Gene3D" id="2.40.33.20">
    <property type="entry name" value="PK beta-barrel domain-like"/>
    <property type="match status" value="1"/>
</dbReference>
<name>A0ABV5LXS7_9ACTN</name>
<evidence type="ECO:0000256" key="1">
    <source>
        <dbReference type="SAM" id="MobiDB-lite"/>
    </source>
</evidence>
<dbReference type="EMBL" id="JBHMDM010000013">
    <property type="protein sequence ID" value="MFB9378903.1"/>
    <property type="molecule type" value="Genomic_DNA"/>
</dbReference>
<comment type="caution">
    <text evidence="3">The sequence shown here is derived from an EMBL/GenBank/DDBJ whole genome shotgun (WGS) entry which is preliminary data.</text>
</comment>
<dbReference type="SUPFAM" id="SSF50800">
    <property type="entry name" value="PK beta-barrel domain-like"/>
    <property type="match status" value="1"/>
</dbReference>
<organism evidence="3 4">
    <name type="scientific">Kineococcus gynurae</name>
    <dbReference type="NCBI Taxonomy" id="452979"/>
    <lineage>
        <taxon>Bacteria</taxon>
        <taxon>Bacillati</taxon>
        <taxon>Actinomycetota</taxon>
        <taxon>Actinomycetes</taxon>
        <taxon>Kineosporiales</taxon>
        <taxon>Kineosporiaceae</taxon>
        <taxon>Kineococcus</taxon>
    </lineage>
</organism>
<accession>A0ABV5LXS7</accession>
<proteinExistence type="predicted"/>
<dbReference type="PROSITE" id="PS51340">
    <property type="entry name" value="MOSC"/>
    <property type="match status" value="1"/>
</dbReference>
<dbReference type="InterPro" id="IPR005302">
    <property type="entry name" value="MoCF_Sase_C"/>
</dbReference>
<evidence type="ECO:0000259" key="2">
    <source>
        <dbReference type="PROSITE" id="PS51340"/>
    </source>
</evidence>
<dbReference type="Proteomes" id="UP001589748">
    <property type="component" value="Unassembled WGS sequence"/>
</dbReference>
<evidence type="ECO:0000313" key="4">
    <source>
        <dbReference type="Proteomes" id="UP001589748"/>
    </source>
</evidence>
<dbReference type="PANTHER" id="PTHR30212">
    <property type="entry name" value="PROTEIN YIIM"/>
    <property type="match status" value="1"/>
</dbReference>
<dbReference type="PANTHER" id="PTHR30212:SF2">
    <property type="entry name" value="PROTEIN YIIM"/>
    <property type="match status" value="1"/>
</dbReference>
<dbReference type="RefSeq" id="WP_380136541.1">
    <property type="nucleotide sequence ID" value="NZ_JBHLUI010000007.1"/>
</dbReference>
<gene>
    <name evidence="3" type="ORF">ACFFVI_18240</name>
</gene>